<feature type="transmembrane region" description="Helical" evidence="1">
    <location>
        <begin position="181"/>
        <end position="201"/>
    </location>
</feature>
<feature type="transmembrane region" description="Helical" evidence="1">
    <location>
        <begin position="104"/>
        <end position="120"/>
    </location>
</feature>
<dbReference type="EMBL" id="CP009761">
    <property type="protein sequence ID" value="AIZ36684.1"/>
    <property type="molecule type" value="Genomic_DNA"/>
</dbReference>
<keyword evidence="4" id="KW-1185">Reference proteome</keyword>
<dbReference type="PANTHER" id="PTHR37312">
    <property type="entry name" value="MEMBRANE-BOUND ACYLTRANSFERASE YKRP-RELATED"/>
    <property type="match status" value="1"/>
</dbReference>
<feature type="transmembrane region" description="Helical" evidence="1">
    <location>
        <begin position="37"/>
        <end position="55"/>
    </location>
</feature>
<dbReference type="Proteomes" id="UP000031386">
    <property type="component" value="Chromosome"/>
</dbReference>
<proteinExistence type="predicted"/>
<dbReference type="AlphaFoldDB" id="A0A0B4S2K4"/>
<protein>
    <submittedName>
        <fullName evidence="3">Acyltransferase</fullName>
    </submittedName>
</protein>
<accession>A0A0B4S2K4</accession>
<evidence type="ECO:0000259" key="2">
    <source>
        <dbReference type="Pfam" id="PF01757"/>
    </source>
</evidence>
<feature type="transmembrane region" description="Helical" evidence="1">
    <location>
        <begin position="7"/>
        <end position="25"/>
    </location>
</feature>
<keyword evidence="1" id="KW-1133">Transmembrane helix</keyword>
<feature type="transmembrane region" description="Helical" evidence="1">
    <location>
        <begin position="67"/>
        <end position="84"/>
    </location>
</feature>
<feature type="transmembrane region" description="Helical" evidence="1">
    <location>
        <begin position="268"/>
        <end position="290"/>
    </location>
</feature>
<reference evidence="3 4" key="1">
    <citation type="submission" date="2014-10" db="EMBL/GenBank/DDBJ databases">
        <title>Complete genome sequence of Parvimonas micra KCOM 1535 (= ChDC B708).</title>
        <authorList>
            <person name="Kook J.-K."/>
            <person name="Park S.-N."/>
            <person name="Lim Y.K."/>
            <person name="Roh H."/>
        </authorList>
    </citation>
    <scope>NUCLEOTIDE SEQUENCE [LARGE SCALE GENOMIC DNA]</scope>
    <source>
        <strain evidence="4">KCOM 1535 / ChDC B708</strain>
    </source>
</reference>
<feature type="transmembrane region" description="Helical" evidence="1">
    <location>
        <begin position="296"/>
        <end position="313"/>
    </location>
</feature>
<organism evidence="3 4">
    <name type="scientific">Parvimonas micra</name>
    <dbReference type="NCBI Taxonomy" id="33033"/>
    <lineage>
        <taxon>Bacteria</taxon>
        <taxon>Bacillati</taxon>
        <taxon>Bacillota</taxon>
        <taxon>Tissierellia</taxon>
        <taxon>Tissierellales</taxon>
        <taxon>Peptoniphilaceae</taxon>
        <taxon>Parvimonas</taxon>
    </lineage>
</organism>
<gene>
    <name evidence="3" type="ORF">NW74_04700</name>
</gene>
<keyword evidence="1" id="KW-0812">Transmembrane</keyword>
<evidence type="ECO:0000256" key="1">
    <source>
        <dbReference type="SAM" id="Phobius"/>
    </source>
</evidence>
<feature type="domain" description="Acyltransferase 3" evidence="2">
    <location>
        <begin position="8"/>
        <end position="308"/>
    </location>
</feature>
<keyword evidence="1" id="KW-0472">Membrane</keyword>
<feature type="transmembrane region" description="Helical" evidence="1">
    <location>
        <begin position="221"/>
        <end position="247"/>
    </location>
</feature>
<dbReference type="InterPro" id="IPR052734">
    <property type="entry name" value="Nod_factor_acetyltransferase"/>
</dbReference>
<dbReference type="GO" id="GO:0016747">
    <property type="term" value="F:acyltransferase activity, transferring groups other than amino-acyl groups"/>
    <property type="evidence" value="ECO:0007669"/>
    <property type="project" value="InterPro"/>
</dbReference>
<keyword evidence="3" id="KW-0012">Acyltransferase</keyword>
<name>A0A0B4S2K4_9FIRM</name>
<sequence>MKERIVLWDNLKFILITLVVIGHLADEFTAKSDVYKSVFLFIYTFHMPLFILISGLFHSEKNIIKKCIFYCSIGFLYKIITLIFDRLSGNSNVSFNLLSDGGISWFMFVLAIYTIISYVIKDENKKYILVFSVVLACFTGYDKSIGDFLYLSRAIVFFPFYLLGTMLKSEDIISIKNKYKGLYIVSILILLIWGFLCFYKIDKFYILRYLFTGRNAFYEPILKYGALARLSCYILSLLILCSFIILIPNKKIKWISNMGKNSINVYFWHWKFYILLEKLFCISSLFYAGVMGKIEFLFVGLFISVVLSQRGIFEFPIKQIKRYCFS</sequence>
<keyword evidence="3" id="KW-0808">Transferase</keyword>
<feature type="transmembrane region" description="Helical" evidence="1">
    <location>
        <begin position="150"/>
        <end position="169"/>
    </location>
</feature>
<dbReference type="PANTHER" id="PTHR37312:SF1">
    <property type="entry name" value="MEMBRANE-BOUND ACYLTRANSFERASE YKRP-RELATED"/>
    <property type="match status" value="1"/>
</dbReference>
<dbReference type="InterPro" id="IPR002656">
    <property type="entry name" value="Acyl_transf_3_dom"/>
</dbReference>
<evidence type="ECO:0000313" key="3">
    <source>
        <dbReference type="EMBL" id="AIZ36684.1"/>
    </source>
</evidence>
<evidence type="ECO:0000313" key="4">
    <source>
        <dbReference type="Proteomes" id="UP000031386"/>
    </source>
</evidence>
<dbReference type="KEGG" id="pmic:NW74_04700"/>
<dbReference type="STRING" id="33033.NW74_04700"/>
<dbReference type="RefSeq" id="WP_041954119.1">
    <property type="nucleotide sequence ID" value="NZ_CP009761.1"/>
</dbReference>
<dbReference type="Pfam" id="PF01757">
    <property type="entry name" value="Acyl_transf_3"/>
    <property type="match status" value="1"/>
</dbReference>
<dbReference type="OrthoDB" id="6623990at2"/>